<evidence type="ECO:0000313" key="2">
    <source>
        <dbReference type="Proteomes" id="UP000565078"/>
    </source>
</evidence>
<name>A0A7J4J314_9ARCH</name>
<dbReference type="EMBL" id="DUGC01000052">
    <property type="protein sequence ID" value="HIH09636.1"/>
    <property type="molecule type" value="Genomic_DNA"/>
</dbReference>
<accession>A0A7J4J314</accession>
<protein>
    <recommendedName>
        <fullName evidence="3">HMA domain-containing protein</fullName>
    </recommendedName>
</protein>
<comment type="caution">
    <text evidence="1">The sequence shown here is derived from an EMBL/GenBank/DDBJ whole genome shotgun (WGS) entry which is preliminary data.</text>
</comment>
<dbReference type="Proteomes" id="UP000565078">
    <property type="component" value="Unassembled WGS sequence"/>
</dbReference>
<proteinExistence type="predicted"/>
<evidence type="ECO:0000313" key="1">
    <source>
        <dbReference type="EMBL" id="HIH09636.1"/>
    </source>
</evidence>
<reference evidence="2" key="1">
    <citation type="journal article" date="2020" name="bioRxiv">
        <title>A rank-normalized archaeal taxonomy based on genome phylogeny resolves widespread incomplete and uneven classifications.</title>
        <authorList>
            <person name="Rinke C."/>
            <person name="Chuvochina M."/>
            <person name="Mussig A.J."/>
            <person name="Chaumeil P.-A."/>
            <person name="Waite D.W."/>
            <person name="Whitman W.B."/>
            <person name="Parks D.H."/>
            <person name="Hugenholtz P."/>
        </authorList>
    </citation>
    <scope>NUCLEOTIDE SEQUENCE [LARGE SCALE GENOMIC DNA]</scope>
</reference>
<evidence type="ECO:0008006" key="3">
    <source>
        <dbReference type="Google" id="ProtNLM"/>
    </source>
</evidence>
<gene>
    <name evidence="1" type="ORF">HA254_03105</name>
</gene>
<dbReference type="AlphaFoldDB" id="A0A7J4J314"/>
<sequence length="175" mass="19745">MQEYKIGLNGLNCASCEKIVGRVAAANNAQVKEIDEHTGYVTVVCEENVLDTLKKQFAEKGFVERKIDDSERGDLSRVLNYFSSILSGGQEVIVESTLFGINVELSQGSHFFHNLSSFNVSYFSLNYDGEFAIDWEWLNQQKVVRETNFIKHVKLESPLKIKVDGKTSRGVIKKC</sequence>
<organism evidence="1 2">
    <name type="scientific">Candidatus Iainarchaeum sp</name>
    <dbReference type="NCBI Taxonomy" id="3101447"/>
    <lineage>
        <taxon>Archaea</taxon>
        <taxon>Candidatus Iainarchaeota</taxon>
        <taxon>Candidatus Iainarchaeia</taxon>
        <taxon>Candidatus Iainarchaeales</taxon>
        <taxon>Candidatus Iainarchaeaceae</taxon>
        <taxon>Candidatus Iainarchaeum</taxon>
    </lineage>
</organism>